<sequence length="70" mass="8398">MIEITEKDLQEVHLEDEYTAMLESQGEEATKAFYICNAFKYLHRQKRKGGIDDIKKAKWCLEKYLEIEKR</sequence>
<evidence type="ECO:0000313" key="1">
    <source>
        <dbReference type="EMBL" id="DAF43036.1"/>
    </source>
</evidence>
<dbReference type="InterPro" id="IPR021739">
    <property type="entry name" value="SaV-like"/>
</dbReference>
<protein>
    <submittedName>
        <fullName evidence="1">Nucelotide kinase</fullName>
    </submittedName>
</protein>
<organism evidence="1">
    <name type="scientific">Siphoviridae sp. ct0Go27</name>
    <dbReference type="NCBI Taxonomy" id="2827761"/>
    <lineage>
        <taxon>Viruses</taxon>
        <taxon>Duplodnaviria</taxon>
        <taxon>Heunggongvirae</taxon>
        <taxon>Uroviricota</taxon>
        <taxon>Caudoviricetes</taxon>
    </lineage>
</organism>
<name>A0A8S5RW90_9CAUD</name>
<dbReference type="EMBL" id="BK032498">
    <property type="protein sequence ID" value="DAF43036.1"/>
    <property type="molecule type" value="Genomic_DNA"/>
</dbReference>
<accession>A0A8S5RW90</accession>
<keyword evidence="1" id="KW-0418">Kinase</keyword>
<dbReference type="Pfam" id="PF11753">
    <property type="entry name" value="DUF3310"/>
    <property type="match status" value="1"/>
</dbReference>
<keyword evidence="1" id="KW-0808">Transferase</keyword>
<dbReference type="GO" id="GO:0016301">
    <property type="term" value="F:kinase activity"/>
    <property type="evidence" value="ECO:0007669"/>
    <property type="project" value="UniProtKB-KW"/>
</dbReference>
<reference evidence="1" key="1">
    <citation type="journal article" date="2021" name="Proc. Natl. Acad. Sci. U.S.A.">
        <title>A Catalog of Tens of Thousands of Viruses from Human Metagenomes Reveals Hidden Associations with Chronic Diseases.</title>
        <authorList>
            <person name="Tisza M.J."/>
            <person name="Buck C.B."/>
        </authorList>
    </citation>
    <scope>NUCLEOTIDE SEQUENCE</scope>
    <source>
        <strain evidence="1">Ct0Go27</strain>
    </source>
</reference>
<proteinExistence type="predicted"/>